<sequence>MRFLALLCTLALLGGTITHAQPAADANARTSELSVEQIMQDPERWVGDWPENLRWHDNGRIVYFDWNPGGEFPSDSLFSYNVETGERPAKVSPEARRAAPPTFSGWHHGEHVYDLDQQRKVYTRDGDLYLYDRSADRITRLTDTPDTESSPRFSPDGRRVVYRRANELFSLSLTTGLTRQLTDLRSGRGPAPDTTAQDAFLYEQQTALFETLREEHEKQEKAKAARERERAADNDPPTYYYGDGSLRQLQIDPSERFVSFTVQEESPDAEETLLADYVTLSGFAEAIEARPKVGIQPGAFALYVQDVQRDTTYEVDLHQLPGAYDIPAYQQEQGVEMDSSEAKRSLYAYGPYWNSEGSNAVLVVRADDNKDRWIARLDAATGDLTVLDRQQDDAWVGGPGISAYGGPGTIGWMPDGETVYFQSEATGWSHLYTVDVSSGEITQLTTGEFEVSDPRLSEDGSTWTFQSTEESAHELHVYEMDADGGDRTRLTDRSGQHFTPPSPTGTLATLYEYSNRPPDIYVQDRSETAEAERVTSSPTDEWLAYDWRDPKIITFEASDGVDVPAHLYRPDDSNGAAVMFVHGAGYTQNVIKGWPYYFREMMFHNMLADLGYTVIDIDYRGSAGYGRDWRTAIYRHMGGRDLGDYVDGSAYLQDEFGINPERTFIYGGSYGGFMTLMGLFTAPESFGGGAALRSVTDWAHYNDIYTSNILNTPATDSIAYARSSPIYFAEGLEDPLLMPHGLVDANVQPQDIFRLSQRLIELGKEDWELAMYPVEPHSFEKPSSWTDEYRRIFELIQESVGPMSEHADSSAP</sequence>
<dbReference type="Proteomes" id="UP000220102">
    <property type="component" value="Unassembled WGS sequence"/>
</dbReference>
<dbReference type="AlphaFoldDB" id="A0A2A8D210"/>
<evidence type="ECO:0000256" key="1">
    <source>
        <dbReference type="SAM" id="MobiDB-lite"/>
    </source>
</evidence>
<evidence type="ECO:0000259" key="3">
    <source>
        <dbReference type="Pfam" id="PF00326"/>
    </source>
</evidence>
<dbReference type="GO" id="GO:0008236">
    <property type="term" value="F:serine-type peptidase activity"/>
    <property type="evidence" value="ECO:0007669"/>
    <property type="project" value="InterPro"/>
</dbReference>
<feature type="compositionally biased region" description="Basic and acidic residues" evidence="1">
    <location>
        <begin position="217"/>
        <end position="233"/>
    </location>
</feature>
<feature type="domain" description="Peptidase S9 prolyl oligopeptidase catalytic" evidence="3">
    <location>
        <begin position="605"/>
        <end position="800"/>
    </location>
</feature>
<feature type="domain" description="Dipeptidylpeptidase IV N-terminal" evidence="4">
    <location>
        <begin position="125"/>
        <end position="183"/>
    </location>
</feature>
<organism evidence="5 6">
    <name type="scientific">Longibacter salinarum</name>
    <dbReference type="NCBI Taxonomy" id="1850348"/>
    <lineage>
        <taxon>Bacteria</taxon>
        <taxon>Pseudomonadati</taxon>
        <taxon>Rhodothermota</taxon>
        <taxon>Rhodothermia</taxon>
        <taxon>Rhodothermales</taxon>
        <taxon>Salisaetaceae</taxon>
        <taxon>Longibacter</taxon>
    </lineage>
</organism>
<protein>
    <submittedName>
        <fullName evidence="5">S9 family peptidase</fullName>
    </submittedName>
</protein>
<dbReference type="EMBL" id="PDEQ01000002">
    <property type="protein sequence ID" value="PEN14678.1"/>
    <property type="molecule type" value="Genomic_DNA"/>
</dbReference>
<dbReference type="Pfam" id="PF00930">
    <property type="entry name" value="DPPIV_N"/>
    <property type="match status" value="2"/>
</dbReference>
<keyword evidence="6" id="KW-1185">Reference proteome</keyword>
<evidence type="ECO:0000313" key="5">
    <source>
        <dbReference type="EMBL" id="PEN14678.1"/>
    </source>
</evidence>
<evidence type="ECO:0000313" key="6">
    <source>
        <dbReference type="Proteomes" id="UP000220102"/>
    </source>
</evidence>
<feature type="signal peptide" evidence="2">
    <location>
        <begin position="1"/>
        <end position="20"/>
    </location>
</feature>
<keyword evidence="2" id="KW-0732">Signal</keyword>
<feature type="region of interest" description="Disordered" evidence="1">
    <location>
        <begin position="217"/>
        <end position="243"/>
    </location>
</feature>
<dbReference type="SUPFAM" id="SSF53474">
    <property type="entry name" value="alpha/beta-Hydrolases"/>
    <property type="match status" value="1"/>
</dbReference>
<evidence type="ECO:0000256" key="2">
    <source>
        <dbReference type="SAM" id="SignalP"/>
    </source>
</evidence>
<feature type="chain" id="PRO_5013106178" evidence="2">
    <location>
        <begin position="21"/>
        <end position="812"/>
    </location>
</feature>
<dbReference type="PANTHER" id="PTHR11731">
    <property type="entry name" value="PROTEASE FAMILY S9B,C DIPEPTIDYL-PEPTIDASE IV-RELATED"/>
    <property type="match status" value="1"/>
</dbReference>
<dbReference type="GO" id="GO:0006508">
    <property type="term" value="P:proteolysis"/>
    <property type="evidence" value="ECO:0007669"/>
    <property type="project" value="InterPro"/>
</dbReference>
<feature type="domain" description="Dipeptidylpeptidase IV N-terminal" evidence="4">
    <location>
        <begin position="336"/>
        <end position="498"/>
    </location>
</feature>
<dbReference type="Gene3D" id="2.140.10.30">
    <property type="entry name" value="Dipeptidylpeptidase IV, N-terminal domain"/>
    <property type="match status" value="2"/>
</dbReference>
<comment type="caution">
    <text evidence="5">The sequence shown here is derived from an EMBL/GenBank/DDBJ whole genome shotgun (WGS) entry which is preliminary data.</text>
</comment>
<name>A0A2A8D210_9BACT</name>
<reference evidence="5 6" key="1">
    <citation type="submission" date="2017-10" db="EMBL/GenBank/DDBJ databases">
        <title>Draft genome of Longibacter Salinarum.</title>
        <authorList>
            <person name="Goh K.M."/>
            <person name="Shamsir M.S."/>
            <person name="Lim S.W."/>
        </authorList>
    </citation>
    <scope>NUCLEOTIDE SEQUENCE [LARGE SCALE GENOMIC DNA]</scope>
    <source>
        <strain evidence="5 6">KCTC 52045</strain>
    </source>
</reference>
<dbReference type="SUPFAM" id="SSF82171">
    <property type="entry name" value="DPP6 N-terminal domain-like"/>
    <property type="match status" value="1"/>
</dbReference>
<gene>
    <name evidence="5" type="ORF">CRI94_05510</name>
</gene>
<dbReference type="OrthoDB" id="9812921at2"/>
<dbReference type="InterPro" id="IPR050278">
    <property type="entry name" value="Serine_Prot_S9B/DPPIV"/>
</dbReference>
<dbReference type="InterPro" id="IPR001375">
    <property type="entry name" value="Peptidase_S9_cat"/>
</dbReference>
<accession>A0A2A8D210</accession>
<dbReference type="InterPro" id="IPR029058">
    <property type="entry name" value="AB_hydrolase_fold"/>
</dbReference>
<dbReference type="Pfam" id="PF00326">
    <property type="entry name" value="Peptidase_S9"/>
    <property type="match status" value="1"/>
</dbReference>
<dbReference type="PANTHER" id="PTHR11731:SF193">
    <property type="entry name" value="DIPEPTIDYL PEPTIDASE 9"/>
    <property type="match status" value="1"/>
</dbReference>
<proteinExistence type="predicted"/>
<dbReference type="GO" id="GO:0008239">
    <property type="term" value="F:dipeptidyl-peptidase activity"/>
    <property type="evidence" value="ECO:0007669"/>
    <property type="project" value="TreeGrafter"/>
</dbReference>
<evidence type="ECO:0000259" key="4">
    <source>
        <dbReference type="Pfam" id="PF00930"/>
    </source>
</evidence>
<dbReference type="InterPro" id="IPR002469">
    <property type="entry name" value="Peptidase_S9B_N"/>
</dbReference>
<dbReference type="Gene3D" id="3.40.50.1820">
    <property type="entry name" value="alpha/beta hydrolase"/>
    <property type="match status" value="1"/>
</dbReference>